<evidence type="ECO:0000313" key="3">
    <source>
        <dbReference type="Proteomes" id="UP000800036"/>
    </source>
</evidence>
<dbReference type="Proteomes" id="UP000800036">
    <property type="component" value="Unassembled WGS sequence"/>
</dbReference>
<feature type="region of interest" description="Disordered" evidence="1">
    <location>
        <begin position="15"/>
        <end position="72"/>
    </location>
</feature>
<feature type="region of interest" description="Disordered" evidence="1">
    <location>
        <begin position="220"/>
        <end position="260"/>
    </location>
</feature>
<name>A0A6A5VSR7_9PLEO</name>
<accession>A0A6A5VSR7</accession>
<organism evidence="2 3">
    <name type="scientific">Bimuria novae-zelandiae CBS 107.79</name>
    <dbReference type="NCBI Taxonomy" id="1447943"/>
    <lineage>
        <taxon>Eukaryota</taxon>
        <taxon>Fungi</taxon>
        <taxon>Dikarya</taxon>
        <taxon>Ascomycota</taxon>
        <taxon>Pezizomycotina</taxon>
        <taxon>Dothideomycetes</taxon>
        <taxon>Pleosporomycetidae</taxon>
        <taxon>Pleosporales</taxon>
        <taxon>Massarineae</taxon>
        <taxon>Didymosphaeriaceae</taxon>
        <taxon>Bimuria</taxon>
    </lineage>
</organism>
<reference evidence="2" key="1">
    <citation type="journal article" date="2020" name="Stud. Mycol.">
        <title>101 Dothideomycetes genomes: a test case for predicting lifestyles and emergence of pathogens.</title>
        <authorList>
            <person name="Haridas S."/>
            <person name="Albert R."/>
            <person name="Binder M."/>
            <person name="Bloem J."/>
            <person name="Labutti K."/>
            <person name="Salamov A."/>
            <person name="Andreopoulos B."/>
            <person name="Baker S."/>
            <person name="Barry K."/>
            <person name="Bills G."/>
            <person name="Bluhm B."/>
            <person name="Cannon C."/>
            <person name="Castanera R."/>
            <person name="Culley D."/>
            <person name="Daum C."/>
            <person name="Ezra D."/>
            <person name="Gonzalez J."/>
            <person name="Henrissat B."/>
            <person name="Kuo A."/>
            <person name="Liang C."/>
            <person name="Lipzen A."/>
            <person name="Lutzoni F."/>
            <person name="Magnuson J."/>
            <person name="Mondo S."/>
            <person name="Nolan M."/>
            <person name="Ohm R."/>
            <person name="Pangilinan J."/>
            <person name="Park H.-J."/>
            <person name="Ramirez L."/>
            <person name="Alfaro M."/>
            <person name="Sun H."/>
            <person name="Tritt A."/>
            <person name="Yoshinaga Y."/>
            <person name="Zwiers L.-H."/>
            <person name="Turgeon B."/>
            <person name="Goodwin S."/>
            <person name="Spatafora J."/>
            <person name="Crous P."/>
            <person name="Grigoriev I."/>
        </authorList>
    </citation>
    <scope>NUCLEOTIDE SEQUENCE</scope>
    <source>
        <strain evidence="2">CBS 107.79</strain>
    </source>
</reference>
<feature type="compositionally biased region" description="Low complexity" evidence="1">
    <location>
        <begin position="459"/>
        <end position="468"/>
    </location>
</feature>
<feature type="region of interest" description="Disordered" evidence="1">
    <location>
        <begin position="328"/>
        <end position="355"/>
    </location>
</feature>
<feature type="region of interest" description="Disordered" evidence="1">
    <location>
        <begin position="410"/>
        <end position="495"/>
    </location>
</feature>
<sequence>MFLGCYKAVQMVDGAPQHLDPDDGLERATSFPQGTGWYLPTPTAGNSSASAPITTSSTVSGDSTRPPFGHKTAGRGFFTVINRLHSGHSKHPVPHLSTDDDDDDLDVNDWGDYGNLAGDTPQVKQLAGHLWKREETVGEDGATSGIVSTITLITSTSAVSPDELVVETPSPVLTPDATGLTTSITIASEGLSQTSITTVARPEQTRAGVKRPAKNLVIRSPISELDTASDNEMASSLQARQPDDSDPPKEPMGGIATAKRPAERLLPWNWRWPWKRGARPPPAKSSGSPSNMLRTSTAALPTDISPINGGGLGAWMHRPAAALGFNQPGDTSSSTTVTIGTNSTTSTATPAPTSSSTSRVISIVHIVPLLNPGNFHKIAGGLVRPRAVEASPTAATTSEEEATFVAQVTHQTATGLFPRHERKRKSTKTSRASPTSTSAHRKKNRTKTRTRTRTRSRKTSSSASTPTRDAGPHLSSPAPYIHKPAPGLQRPPPGLKLRYITDAARSNGTVSSVPPSTLETRVSVLTSTDENAWTKKVSPSGKPNVKRPASGLS</sequence>
<feature type="region of interest" description="Disordered" evidence="1">
    <location>
        <begin position="526"/>
        <end position="553"/>
    </location>
</feature>
<feature type="compositionally biased region" description="Polar residues" evidence="1">
    <location>
        <begin position="429"/>
        <end position="438"/>
    </location>
</feature>
<feature type="compositionally biased region" description="Basic residues" evidence="1">
    <location>
        <begin position="439"/>
        <end position="458"/>
    </location>
</feature>
<protein>
    <submittedName>
        <fullName evidence="2">Uncharacterized protein</fullName>
    </submittedName>
</protein>
<evidence type="ECO:0000256" key="1">
    <source>
        <dbReference type="SAM" id="MobiDB-lite"/>
    </source>
</evidence>
<feature type="compositionally biased region" description="Low complexity" evidence="1">
    <location>
        <begin position="331"/>
        <end position="355"/>
    </location>
</feature>
<evidence type="ECO:0000313" key="2">
    <source>
        <dbReference type="EMBL" id="KAF1977926.1"/>
    </source>
</evidence>
<feature type="compositionally biased region" description="Polar residues" evidence="1">
    <location>
        <begin position="226"/>
        <end position="239"/>
    </location>
</feature>
<feature type="compositionally biased region" description="Polar residues" evidence="1">
    <location>
        <begin position="285"/>
        <end position="294"/>
    </location>
</feature>
<dbReference type="EMBL" id="ML976662">
    <property type="protein sequence ID" value="KAF1977926.1"/>
    <property type="molecule type" value="Genomic_DNA"/>
</dbReference>
<feature type="compositionally biased region" description="Low complexity" evidence="1">
    <location>
        <begin position="47"/>
        <end position="60"/>
    </location>
</feature>
<keyword evidence="3" id="KW-1185">Reference proteome</keyword>
<proteinExistence type="predicted"/>
<dbReference type="AlphaFoldDB" id="A0A6A5VSR7"/>
<feature type="region of interest" description="Disordered" evidence="1">
    <location>
        <begin position="273"/>
        <end position="294"/>
    </location>
</feature>
<gene>
    <name evidence="2" type="ORF">BU23DRAFT_564773</name>
</gene>